<dbReference type="PANTHER" id="PTHR12596:SF1">
    <property type="entry name" value="EXPORTIN-4"/>
    <property type="match status" value="1"/>
</dbReference>
<dbReference type="InterPro" id="IPR016024">
    <property type="entry name" value="ARM-type_fold"/>
</dbReference>
<comment type="similarity">
    <text evidence="3">Belongs to the exportin family.</text>
</comment>
<keyword evidence="4" id="KW-0813">Transport</keyword>
<evidence type="ECO:0000313" key="10">
    <source>
        <dbReference type="EnsemblPlants" id="AET1Gv20401100.20"/>
    </source>
</evidence>
<dbReference type="GO" id="GO:0005643">
    <property type="term" value="C:nuclear pore"/>
    <property type="evidence" value="ECO:0007669"/>
    <property type="project" value="TreeGrafter"/>
</dbReference>
<dbReference type="EnsemblPlants" id="AET1Gv20401100.20">
    <property type="protein sequence ID" value="AET1Gv20401100.20"/>
    <property type="gene ID" value="AET1Gv20401100"/>
</dbReference>
<keyword evidence="11" id="KW-1185">Reference proteome</keyword>
<evidence type="ECO:0000256" key="9">
    <source>
        <dbReference type="SAM" id="MobiDB-lite"/>
    </source>
</evidence>
<dbReference type="Proteomes" id="UP000015105">
    <property type="component" value="Chromosome 1D"/>
</dbReference>
<dbReference type="AlphaFoldDB" id="A0A452YFH0"/>
<reference evidence="10" key="3">
    <citation type="journal article" date="2017" name="Nature">
        <title>Genome sequence of the progenitor of the wheat D genome Aegilops tauschii.</title>
        <authorList>
            <person name="Luo M.C."/>
            <person name="Gu Y.Q."/>
            <person name="Puiu D."/>
            <person name="Wang H."/>
            <person name="Twardziok S.O."/>
            <person name="Deal K.R."/>
            <person name="Huo N."/>
            <person name="Zhu T."/>
            <person name="Wang L."/>
            <person name="Wang Y."/>
            <person name="McGuire P.E."/>
            <person name="Liu S."/>
            <person name="Long H."/>
            <person name="Ramasamy R.K."/>
            <person name="Rodriguez J.C."/>
            <person name="Van S.L."/>
            <person name="Yuan L."/>
            <person name="Wang Z."/>
            <person name="Xia Z."/>
            <person name="Xiao L."/>
            <person name="Anderson O.D."/>
            <person name="Ouyang S."/>
            <person name="Liang Y."/>
            <person name="Zimin A.V."/>
            <person name="Pertea G."/>
            <person name="Qi P."/>
            <person name="Bennetzen J.L."/>
            <person name="Dai X."/>
            <person name="Dawson M.W."/>
            <person name="Muller H.G."/>
            <person name="Kugler K."/>
            <person name="Rivarola-Duarte L."/>
            <person name="Spannagl M."/>
            <person name="Mayer K.F.X."/>
            <person name="Lu F.H."/>
            <person name="Bevan M.W."/>
            <person name="Leroy P."/>
            <person name="Li P."/>
            <person name="You F.M."/>
            <person name="Sun Q."/>
            <person name="Liu Z."/>
            <person name="Lyons E."/>
            <person name="Wicker T."/>
            <person name="Salzberg S.L."/>
            <person name="Devos K.M."/>
            <person name="Dvorak J."/>
        </authorList>
    </citation>
    <scope>NUCLEOTIDE SEQUENCE [LARGE SCALE GENOMIC DNA]</scope>
    <source>
        <strain evidence="10">cv. AL8/78</strain>
    </source>
</reference>
<dbReference type="Gene3D" id="1.25.10.10">
    <property type="entry name" value="Leucine-rich Repeat Variant"/>
    <property type="match status" value="1"/>
</dbReference>
<keyword evidence="7" id="KW-0539">Nucleus</keyword>
<feature type="region of interest" description="Disordered" evidence="9">
    <location>
        <begin position="1"/>
        <end position="22"/>
    </location>
</feature>
<dbReference type="GO" id="GO:0005737">
    <property type="term" value="C:cytoplasm"/>
    <property type="evidence" value="ECO:0007669"/>
    <property type="project" value="UniProtKB-SubCell"/>
</dbReference>
<dbReference type="Gramene" id="AET1Gv20401100.20">
    <property type="protein sequence ID" value="AET1Gv20401100.20"/>
    <property type="gene ID" value="AET1Gv20401100"/>
</dbReference>
<evidence type="ECO:0000256" key="4">
    <source>
        <dbReference type="ARBA" id="ARBA00022448"/>
    </source>
</evidence>
<evidence type="ECO:0000256" key="3">
    <source>
        <dbReference type="ARBA" id="ARBA00009466"/>
    </source>
</evidence>
<sequence>SRSLSLGSPLRPPPRSHPKFLHGWRPEALGHRRDPRASIQTLRSEAAVAAAMQGLPGGVPDPQQLQATMLAIEQACSLIQVHMNPAEAEKVLSSLHSSLMPYQACRFILETSLMPNARFQAAGAIGDAAIREWGILTDDNKRSLILYCLNYVMEHTGSPDGYVQSKVSAVAARLLKRGWLEFPDQEKGAIFFEVEQSIQGMHGPNRQFAGINFLETLGFRVFPFNCFFYGPA</sequence>
<name>A0A452YFH0_AEGTS</name>
<evidence type="ECO:0000256" key="2">
    <source>
        <dbReference type="ARBA" id="ARBA00004496"/>
    </source>
</evidence>
<protein>
    <recommendedName>
        <fullName evidence="8">Exportin-4</fullName>
    </recommendedName>
</protein>
<dbReference type="InterPro" id="IPR011989">
    <property type="entry name" value="ARM-like"/>
</dbReference>
<reference evidence="10" key="4">
    <citation type="submission" date="2019-03" db="UniProtKB">
        <authorList>
            <consortium name="EnsemblPlants"/>
        </authorList>
    </citation>
    <scope>IDENTIFICATION</scope>
</reference>
<evidence type="ECO:0000256" key="7">
    <source>
        <dbReference type="ARBA" id="ARBA00023242"/>
    </source>
</evidence>
<proteinExistence type="inferred from homology"/>
<keyword evidence="5" id="KW-0963">Cytoplasm</keyword>
<dbReference type="GO" id="GO:0006611">
    <property type="term" value="P:protein export from nucleus"/>
    <property type="evidence" value="ECO:0007669"/>
    <property type="project" value="TreeGrafter"/>
</dbReference>
<accession>A0A452YFH0</accession>
<reference evidence="10" key="5">
    <citation type="journal article" date="2021" name="G3 (Bethesda)">
        <title>Aegilops tauschii genome assembly Aet v5.0 features greater sequence contiguity and improved annotation.</title>
        <authorList>
            <person name="Wang L."/>
            <person name="Zhu T."/>
            <person name="Rodriguez J.C."/>
            <person name="Deal K.R."/>
            <person name="Dubcovsky J."/>
            <person name="McGuire P.E."/>
            <person name="Lux T."/>
            <person name="Spannagl M."/>
            <person name="Mayer K.F.X."/>
            <person name="Baldrich P."/>
            <person name="Meyers B.C."/>
            <person name="Huo N."/>
            <person name="Gu Y.Q."/>
            <person name="Zhou H."/>
            <person name="Devos K.M."/>
            <person name="Bennetzen J.L."/>
            <person name="Unver T."/>
            <person name="Budak H."/>
            <person name="Gulick P.J."/>
            <person name="Galiba G."/>
            <person name="Kalapos B."/>
            <person name="Nelson D.R."/>
            <person name="Li P."/>
            <person name="You F.M."/>
            <person name="Luo M.C."/>
            <person name="Dvorak J."/>
        </authorList>
    </citation>
    <scope>NUCLEOTIDE SEQUENCE [LARGE SCALE GENOMIC DNA]</scope>
    <source>
        <strain evidence="10">cv. AL8/78</strain>
    </source>
</reference>
<reference evidence="11" key="2">
    <citation type="journal article" date="2017" name="Nat. Plants">
        <title>The Aegilops tauschii genome reveals multiple impacts of transposons.</title>
        <authorList>
            <person name="Zhao G."/>
            <person name="Zou C."/>
            <person name="Li K."/>
            <person name="Wang K."/>
            <person name="Li T."/>
            <person name="Gao L."/>
            <person name="Zhang X."/>
            <person name="Wang H."/>
            <person name="Yang Z."/>
            <person name="Liu X."/>
            <person name="Jiang W."/>
            <person name="Mao L."/>
            <person name="Kong X."/>
            <person name="Jiao Y."/>
            <person name="Jia J."/>
        </authorList>
    </citation>
    <scope>NUCLEOTIDE SEQUENCE [LARGE SCALE GENOMIC DNA]</scope>
    <source>
        <strain evidence="11">cv. AL8/78</strain>
    </source>
</reference>
<evidence type="ECO:0000313" key="11">
    <source>
        <dbReference type="Proteomes" id="UP000015105"/>
    </source>
</evidence>
<keyword evidence="6" id="KW-0653">Protein transport</keyword>
<reference evidence="11" key="1">
    <citation type="journal article" date="2014" name="Science">
        <title>Ancient hybridizations among the ancestral genomes of bread wheat.</title>
        <authorList>
            <consortium name="International Wheat Genome Sequencing Consortium,"/>
            <person name="Marcussen T."/>
            <person name="Sandve S.R."/>
            <person name="Heier L."/>
            <person name="Spannagl M."/>
            <person name="Pfeifer M."/>
            <person name="Jakobsen K.S."/>
            <person name="Wulff B.B."/>
            <person name="Steuernagel B."/>
            <person name="Mayer K.F."/>
            <person name="Olsen O.A."/>
        </authorList>
    </citation>
    <scope>NUCLEOTIDE SEQUENCE [LARGE SCALE GENOMIC DNA]</scope>
    <source>
        <strain evidence="11">cv. AL8/78</strain>
    </source>
</reference>
<dbReference type="InterPro" id="IPR044189">
    <property type="entry name" value="XPO4/7-like"/>
</dbReference>
<evidence type="ECO:0000256" key="1">
    <source>
        <dbReference type="ARBA" id="ARBA00004123"/>
    </source>
</evidence>
<dbReference type="PANTHER" id="PTHR12596">
    <property type="entry name" value="EXPORTIN 4,7-RELATED"/>
    <property type="match status" value="1"/>
</dbReference>
<evidence type="ECO:0000256" key="6">
    <source>
        <dbReference type="ARBA" id="ARBA00022927"/>
    </source>
</evidence>
<comment type="subcellular location">
    <subcellularLocation>
        <location evidence="2">Cytoplasm</location>
    </subcellularLocation>
    <subcellularLocation>
        <location evidence="1">Nucleus</location>
    </subcellularLocation>
</comment>
<dbReference type="GO" id="GO:0005049">
    <property type="term" value="F:nuclear export signal receptor activity"/>
    <property type="evidence" value="ECO:0007669"/>
    <property type="project" value="InterPro"/>
</dbReference>
<organism evidence="10 11">
    <name type="scientific">Aegilops tauschii subsp. strangulata</name>
    <name type="common">Goatgrass</name>
    <dbReference type="NCBI Taxonomy" id="200361"/>
    <lineage>
        <taxon>Eukaryota</taxon>
        <taxon>Viridiplantae</taxon>
        <taxon>Streptophyta</taxon>
        <taxon>Embryophyta</taxon>
        <taxon>Tracheophyta</taxon>
        <taxon>Spermatophyta</taxon>
        <taxon>Magnoliopsida</taxon>
        <taxon>Liliopsida</taxon>
        <taxon>Poales</taxon>
        <taxon>Poaceae</taxon>
        <taxon>BOP clade</taxon>
        <taxon>Pooideae</taxon>
        <taxon>Triticodae</taxon>
        <taxon>Triticeae</taxon>
        <taxon>Triticinae</taxon>
        <taxon>Aegilops</taxon>
    </lineage>
</organism>
<dbReference type="SUPFAM" id="SSF48371">
    <property type="entry name" value="ARM repeat"/>
    <property type="match status" value="1"/>
</dbReference>
<evidence type="ECO:0000256" key="8">
    <source>
        <dbReference type="ARBA" id="ARBA00040444"/>
    </source>
</evidence>
<evidence type="ECO:0000256" key="5">
    <source>
        <dbReference type="ARBA" id="ARBA00022490"/>
    </source>
</evidence>